<dbReference type="GO" id="GO:0140359">
    <property type="term" value="F:ABC-type transporter activity"/>
    <property type="evidence" value="ECO:0007669"/>
    <property type="project" value="InterPro"/>
</dbReference>
<dbReference type="Proteomes" id="UP000054481">
    <property type="component" value="Unassembled WGS sequence"/>
</dbReference>
<proteinExistence type="inferred from homology"/>
<dbReference type="InterPro" id="IPR027417">
    <property type="entry name" value="P-loop_NTPase"/>
</dbReference>
<feature type="transmembrane region" description="Helical" evidence="10">
    <location>
        <begin position="1099"/>
        <end position="1121"/>
    </location>
</feature>
<dbReference type="GO" id="GO:0016020">
    <property type="term" value="C:membrane"/>
    <property type="evidence" value="ECO:0007669"/>
    <property type="project" value="UniProtKB-SubCell"/>
</dbReference>
<keyword evidence="9 10" id="KW-0472">Membrane</keyword>
<evidence type="ECO:0000313" key="13">
    <source>
        <dbReference type="Proteomes" id="UP000054481"/>
    </source>
</evidence>
<dbReference type="InterPro" id="IPR017871">
    <property type="entry name" value="ABC_transporter-like_CS"/>
</dbReference>
<evidence type="ECO:0000256" key="6">
    <source>
        <dbReference type="ARBA" id="ARBA00022741"/>
    </source>
</evidence>
<dbReference type="GO" id="GO:0005319">
    <property type="term" value="F:lipid transporter activity"/>
    <property type="evidence" value="ECO:0007669"/>
    <property type="project" value="TreeGrafter"/>
</dbReference>
<organism evidence="12 13">
    <name type="scientific">Hirsutella minnesotensis 3608</name>
    <dbReference type="NCBI Taxonomy" id="1043627"/>
    <lineage>
        <taxon>Eukaryota</taxon>
        <taxon>Fungi</taxon>
        <taxon>Dikarya</taxon>
        <taxon>Ascomycota</taxon>
        <taxon>Pezizomycotina</taxon>
        <taxon>Sordariomycetes</taxon>
        <taxon>Hypocreomycetidae</taxon>
        <taxon>Hypocreales</taxon>
        <taxon>Ophiocordycipitaceae</taxon>
        <taxon>Hirsutella</taxon>
    </lineage>
</organism>
<feature type="domain" description="ABC transporter" evidence="11">
    <location>
        <begin position="1277"/>
        <end position="1504"/>
    </location>
</feature>
<evidence type="ECO:0000256" key="1">
    <source>
        <dbReference type="ARBA" id="ARBA00004141"/>
    </source>
</evidence>
<keyword evidence="4 10" id="KW-0812">Transmembrane</keyword>
<feature type="transmembrane region" description="Helical" evidence="10">
    <location>
        <begin position="1023"/>
        <end position="1041"/>
    </location>
</feature>
<dbReference type="CDD" id="cd03263">
    <property type="entry name" value="ABC_subfamily_A"/>
    <property type="match status" value="2"/>
</dbReference>
<dbReference type="InterPro" id="IPR003439">
    <property type="entry name" value="ABC_transporter-like_ATP-bd"/>
</dbReference>
<sequence length="1658" mass="181020">MAIVSSNAAGRTRANMRLLSQIWTLMSKNWRSLLLRHLLLITVMSFLLPILLSAFFSFAKNLFVPPATYGIGNPHPVMALSEAFSIAISTGRQKVVLVDNGHQGGNISRVLDDIARQTTDYGAPMRPVRVDNEDSLVTECRSSLRGNTECYAAVVMRSSPSEGPGRIWNYTIRTDASLARSSLTIDVDISTNPEEVYLLPLQRAVDAAIARLQGSSNDPLARTSEMPFTSLTQEERDRKVRQVYHSAITNFMGVAFISTVLWITYHLTGFIATERESGMSQLIDAMMPVAHPWMAQAARVLSHHLSFSAVYAPAWIIGSIIIRFGVFVNTSVGIVVIHHLLTGLALASFSILCASFFKKAQLSSITTILVTLLLAILAQSITAPNTPTVAVLSILFSPCCYVYFVTLLARFEKQDRAASLTEMPPDSPWEIPGIALWVFLIVQIFVYPLLAAVIERWRYGTATKGRHLQTNQARDNLTDNAVELNQLTKIYYPSSLSRLGSIFKKSSEGAQPVVAVRELSFDAPRGQIVTLLGANGSGKSTTLDAIAGLHKLTSGSITIDGTGGLGIAPQKNVLWDDLTVEEHLVIFNRLKSPEKPASKDEIAELVRSIDLYPKRKSFAKTLSGGQKRKLQLGMMLTGGSAVCCVDEVSSGLDPLSRRKIWDILLAERGRRTIIMTTHFLDEADLLADHIAILSKGTLRAAGSSVELKDRLGGGYRVHVYKNPSITHTPDIQGVEKKDAFDQTTYVSPTSELAAQVVKKLDSAGITDYRFSSPTIEDVFLSLAEEIKDEQLLQNANVQTRATEKGDDSSQTSGEQQNLKLMDGTSIGYSKQAAILLRKRFTVFKRNWILYFLAFCLPIFAAALTSLYVRNKSPMGCSAAAQSSSSGTEDAFSQISAEDSVIFLAGPPSRFSQSATSALFAPIFAGSSSGSSSGAAVISSIRLVNTFDEFRQSIADDRQNITTGLWLGDANTPPTVGWVANLFVTSALTAQQFLDVLLTNTTIATTWSPFDVPFNPGIGDALNLVVYMGIALACYPAFFALYPSNERRRFVRALQYSNGVRPLPLWLAYLAFDFTIALVATAIATGLWAALSNIWYHLEYVFVVFFLYGLASTILAYFVSLFTKTQLSSFAWAAAYQGVLFLAYLIAYVCVITYVSVNKIDRTIIICHYVISIFAPIGSAMRALFISTNLFSTACDGQKISEKPGSFLMYGGPITYLIIQCLALFALLIWFDGGSVGSSIRELMQRRTPSASDGEEQDEETVQEMTRVTSGGASEDGLRVLNLTKSFGKNTAVDNVTFGIKRGEVFALLGPNGAGKSTTISLIRGDIKPSRNGGDVFVEDKSVTRSLAAARTHLGVCPQIDALDQMTVREHLVFYARVRGIPDVDHNVSTVLRAVGLEAFETRMAHALSGGNKRKLSLGIALMGNPTVVLLDEPSSGLDAASKRIMWKTLAGAVAGRSILLTTHSMEEADALAGRAGILARRMLALGTPDDLRHRFGDALHVHLVSRTAPRTSDEEMARISEWIRESFASAILDAKTYHGQMRFSVAASDVFAASRGAGSMQHDTDKAITDEESGSLEVESNDSIAAPGLHNQHSAIGKLLILLEEHKARLGVEHYSVSPTTLDQVFLTIVGRHNVREENYEDKQKRSVWSKIWNFGRS</sequence>
<dbReference type="EMBL" id="KQ030567">
    <property type="protein sequence ID" value="KJZ71629.1"/>
    <property type="molecule type" value="Genomic_DNA"/>
</dbReference>
<dbReference type="SMART" id="SM00382">
    <property type="entry name" value="AAA"/>
    <property type="match status" value="2"/>
</dbReference>
<feature type="transmembrane region" description="Helical" evidence="10">
    <location>
        <begin position="389"/>
        <end position="411"/>
    </location>
</feature>
<dbReference type="PANTHER" id="PTHR19229">
    <property type="entry name" value="ATP-BINDING CASSETTE TRANSPORTER SUBFAMILY A ABCA"/>
    <property type="match status" value="1"/>
</dbReference>
<comment type="subcellular location">
    <subcellularLocation>
        <location evidence="1">Membrane</location>
        <topology evidence="1">Multi-pass membrane protein</topology>
    </subcellularLocation>
</comment>
<evidence type="ECO:0000256" key="7">
    <source>
        <dbReference type="ARBA" id="ARBA00022840"/>
    </source>
</evidence>
<keyword evidence="8 10" id="KW-1133">Transmembrane helix</keyword>
<feature type="transmembrane region" description="Helical" evidence="10">
    <location>
        <begin position="243"/>
        <end position="265"/>
    </location>
</feature>
<feature type="transmembrane region" description="Helical" evidence="10">
    <location>
        <begin position="1133"/>
        <end position="1156"/>
    </location>
</feature>
<feature type="domain" description="ABC transporter" evidence="11">
    <location>
        <begin position="497"/>
        <end position="720"/>
    </location>
</feature>
<evidence type="ECO:0000256" key="9">
    <source>
        <dbReference type="ARBA" id="ARBA00023136"/>
    </source>
</evidence>
<keyword evidence="7" id="KW-0067">ATP-binding</keyword>
<evidence type="ECO:0000313" key="12">
    <source>
        <dbReference type="EMBL" id="KJZ71629.1"/>
    </source>
</evidence>
<protein>
    <recommendedName>
        <fullName evidence="11">ABC transporter domain-containing protein</fullName>
    </recommendedName>
</protein>
<keyword evidence="5" id="KW-0677">Repeat</keyword>
<dbReference type="OrthoDB" id="8061355at2759"/>
<dbReference type="Pfam" id="PF12698">
    <property type="entry name" value="ABC2_membrane_3"/>
    <property type="match status" value="1"/>
</dbReference>
<feature type="transmembrane region" description="Helical" evidence="10">
    <location>
        <begin position="335"/>
        <end position="357"/>
    </location>
</feature>
<dbReference type="PROSITE" id="PS50893">
    <property type="entry name" value="ABC_TRANSPORTER_2"/>
    <property type="match status" value="2"/>
</dbReference>
<gene>
    <name evidence="12" type="ORF">HIM_08941</name>
</gene>
<comment type="similarity">
    <text evidence="2">Belongs to the ABC transporter superfamily. ABCA family.</text>
</comment>
<keyword evidence="3" id="KW-0813">Transport</keyword>
<dbReference type="Gene3D" id="3.40.50.300">
    <property type="entry name" value="P-loop containing nucleotide triphosphate hydrolases"/>
    <property type="match status" value="2"/>
</dbReference>
<feature type="transmembrane region" description="Helical" evidence="10">
    <location>
        <begin position="1206"/>
        <end position="1230"/>
    </location>
</feature>
<dbReference type="PROSITE" id="PS00211">
    <property type="entry name" value="ABC_TRANSPORTER_1"/>
    <property type="match status" value="2"/>
</dbReference>
<feature type="transmembrane region" description="Helical" evidence="10">
    <location>
        <begin position="363"/>
        <end position="382"/>
    </location>
</feature>
<evidence type="ECO:0000256" key="10">
    <source>
        <dbReference type="SAM" id="Phobius"/>
    </source>
</evidence>
<feature type="transmembrane region" description="Helical" evidence="10">
    <location>
        <begin position="1162"/>
        <end position="1185"/>
    </location>
</feature>
<feature type="transmembrane region" description="Helical" evidence="10">
    <location>
        <begin position="1062"/>
        <end position="1087"/>
    </location>
</feature>
<dbReference type="InterPro" id="IPR013525">
    <property type="entry name" value="ABC2_TM"/>
</dbReference>
<accession>A0A0F8A3D3</accession>
<dbReference type="Pfam" id="PF00005">
    <property type="entry name" value="ABC_tran"/>
    <property type="match status" value="2"/>
</dbReference>
<feature type="transmembrane region" description="Helical" evidence="10">
    <location>
        <begin position="431"/>
        <end position="454"/>
    </location>
</feature>
<evidence type="ECO:0000256" key="8">
    <source>
        <dbReference type="ARBA" id="ARBA00022989"/>
    </source>
</evidence>
<dbReference type="SUPFAM" id="SSF52540">
    <property type="entry name" value="P-loop containing nucleoside triphosphate hydrolases"/>
    <property type="match status" value="2"/>
</dbReference>
<name>A0A0F8A3D3_9HYPO</name>
<evidence type="ECO:0000259" key="11">
    <source>
        <dbReference type="PROSITE" id="PS50893"/>
    </source>
</evidence>
<feature type="transmembrane region" description="Helical" evidence="10">
    <location>
        <begin position="847"/>
        <end position="868"/>
    </location>
</feature>
<reference evidence="12 13" key="1">
    <citation type="journal article" date="2014" name="Genome Biol. Evol.">
        <title>Comparative genomics and transcriptomics analyses reveal divergent lifestyle features of nematode endoparasitic fungus Hirsutella minnesotensis.</title>
        <authorList>
            <person name="Lai Y."/>
            <person name="Liu K."/>
            <person name="Zhang X."/>
            <person name="Zhang X."/>
            <person name="Li K."/>
            <person name="Wang N."/>
            <person name="Shu C."/>
            <person name="Wu Y."/>
            <person name="Wang C."/>
            <person name="Bushley K.E."/>
            <person name="Xiang M."/>
            <person name="Liu X."/>
        </authorList>
    </citation>
    <scope>NUCLEOTIDE SEQUENCE [LARGE SCALE GENOMIC DNA]</scope>
    <source>
        <strain evidence="12 13">3608</strain>
    </source>
</reference>
<evidence type="ECO:0000256" key="4">
    <source>
        <dbReference type="ARBA" id="ARBA00022692"/>
    </source>
</evidence>
<evidence type="ECO:0000256" key="3">
    <source>
        <dbReference type="ARBA" id="ARBA00022448"/>
    </source>
</evidence>
<dbReference type="InterPro" id="IPR026082">
    <property type="entry name" value="ABCA"/>
</dbReference>
<dbReference type="InterPro" id="IPR003593">
    <property type="entry name" value="AAA+_ATPase"/>
</dbReference>
<feature type="transmembrane region" description="Helical" evidence="10">
    <location>
        <begin position="309"/>
        <end position="328"/>
    </location>
</feature>
<dbReference type="PANTHER" id="PTHR19229:SF36">
    <property type="entry name" value="ATP-BINDING CASSETTE SUB-FAMILY A MEMBER 2"/>
    <property type="match status" value="1"/>
</dbReference>
<keyword evidence="13" id="KW-1185">Reference proteome</keyword>
<keyword evidence="6" id="KW-0547">Nucleotide-binding</keyword>
<dbReference type="FunFam" id="3.40.50.300:FF:001345">
    <property type="entry name" value="Related to ABC transporter"/>
    <property type="match status" value="1"/>
</dbReference>
<dbReference type="GO" id="GO:0005524">
    <property type="term" value="F:ATP binding"/>
    <property type="evidence" value="ECO:0007669"/>
    <property type="project" value="UniProtKB-KW"/>
</dbReference>
<evidence type="ECO:0000256" key="2">
    <source>
        <dbReference type="ARBA" id="ARBA00008869"/>
    </source>
</evidence>
<evidence type="ECO:0000256" key="5">
    <source>
        <dbReference type="ARBA" id="ARBA00022737"/>
    </source>
</evidence>
<dbReference type="GO" id="GO:0016887">
    <property type="term" value="F:ATP hydrolysis activity"/>
    <property type="evidence" value="ECO:0007669"/>
    <property type="project" value="InterPro"/>
</dbReference>
<feature type="transmembrane region" description="Helical" evidence="10">
    <location>
        <begin position="34"/>
        <end position="56"/>
    </location>
</feature>